<evidence type="ECO:0000313" key="1">
    <source>
        <dbReference type="EMBL" id="CAI8014831.1"/>
    </source>
</evidence>
<dbReference type="InterPro" id="IPR033753">
    <property type="entry name" value="GCV_H/Fam206"/>
</dbReference>
<evidence type="ECO:0000313" key="2">
    <source>
        <dbReference type="Proteomes" id="UP001174909"/>
    </source>
</evidence>
<dbReference type="PANTHER" id="PTHR11715">
    <property type="entry name" value="GLYCINE CLEAVAGE SYSTEM H PROTEIN"/>
    <property type="match status" value="1"/>
</dbReference>
<dbReference type="GO" id="GO:0005737">
    <property type="term" value="C:cytoplasm"/>
    <property type="evidence" value="ECO:0007669"/>
    <property type="project" value="TreeGrafter"/>
</dbReference>
<keyword evidence="2" id="KW-1185">Reference proteome</keyword>
<dbReference type="GO" id="GO:0019464">
    <property type="term" value="P:glycine decarboxylation via glycine cleavage system"/>
    <property type="evidence" value="ECO:0007669"/>
    <property type="project" value="InterPro"/>
</dbReference>
<dbReference type="Gene3D" id="2.40.50.100">
    <property type="match status" value="1"/>
</dbReference>
<dbReference type="Pfam" id="PF01597">
    <property type="entry name" value="GCV_H"/>
    <property type="match status" value="1"/>
</dbReference>
<dbReference type="GO" id="GO:0005960">
    <property type="term" value="C:glycine cleavage complex"/>
    <property type="evidence" value="ECO:0007669"/>
    <property type="project" value="InterPro"/>
</dbReference>
<dbReference type="InterPro" id="IPR002930">
    <property type="entry name" value="GCV_H"/>
</dbReference>
<comment type="caution">
    <text evidence="1">The sequence shown here is derived from an EMBL/GenBank/DDBJ whole genome shotgun (WGS) entry which is preliminary data.</text>
</comment>
<protein>
    <submittedName>
        <fullName evidence="1">Glycine cleavage system H protein</fullName>
    </submittedName>
</protein>
<name>A0AA35WEZ9_GEOBA</name>
<dbReference type="AlphaFoldDB" id="A0AA35WEZ9"/>
<dbReference type="EMBL" id="CASHTH010001392">
    <property type="protein sequence ID" value="CAI8014831.1"/>
    <property type="molecule type" value="Genomic_DNA"/>
</dbReference>
<organism evidence="1 2">
    <name type="scientific">Geodia barretti</name>
    <name type="common">Barrett's horny sponge</name>
    <dbReference type="NCBI Taxonomy" id="519541"/>
    <lineage>
        <taxon>Eukaryota</taxon>
        <taxon>Metazoa</taxon>
        <taxon>Porifera</taxon>
        <taxon>Demospongiae</taxon>
        <taxon>Heteroscleromorpha</taxon>
        <taxon>Tetractinellida</taxon>
        <taxon>Astrophorina</taxon>
        <taxon>Geodiidae</taxon>
        <taxon>Geodia</taxon>
    </lineage>
</organism>
<dbReference type="InterPro" id="IPR011053">
    <property type="entry name" value="Single_hybrid_motif"/>
</dbReference>
<dbReference type="PANTHER" id="PTHR11715:SF3">
    <property type="entry name" value="GLYCINE CLEAVAGE SYSTEM H PROTEIN-RELATED"/>
    <property type="match status" value="1"/>
</dbReference>
<dbReference type="GO" id="GO:0009249">
    <property type="term" value="P:protein lipoylation"/>
    <property type="evidence" value="ECO:0007669"/>
    <property type="project" value="TreeGrafter"/>
</dbReference>
<gene>
    <name evidence="1" type="ORF">GBAR_LOCUS9253</name>
</gene>
<reference evidence="1" key="1">
    <citation type="submission" date="2023-03" db="EMBL/GenBank/DDBJ databases">
        <authorList>
            <person name="Steffen K."/>
            <person name="Cardenas P."/>
        </authorList>
    </citation>
    <scope>NUCLEOTIDE SEQUENCE</scope>
</reference>
<dbReference type="SUPFAM" id="SSF51230">
    <property type="entry name" value="Single hybrid motif"/>
    <property type="match status" value="1"/>
</dbReference>
<sequence length="154" mass="18307">MFNGRRFMMKNIEIKYTTTHEWIEFLNSKACNVGITERIQEIYSSVVFIELPILGEYEQGEIIGRIETSDGRNFYIYAPVTGEVYEINAAIEDDIELLNRFPEGDGWICKFRLENSNEIDTLLSRKEYEEHEEEELNEDEYLPETNFYDNIEDY</sequence>
<proteinExistence type="predicted"/>
<dbReference type="CDD" id="cd06848">
    <property type="entry name" value="GCS_H"/>
    <property type="match status" value="1"/>
</dbReference>
<accession>A0AA35WEZ9</accession>
<dbReference type="Proteomes" id="UP001174909">
    <property type="component" value="Unassembled WGS sequence"/>
</dbReference>